<dbReference type="PANTHER" id="PTHR10947:SF3">
    <property type="entry name" value="LEUCINE-RICH REPEAT-CONTAINING PROTEIN 47"/>
    <property type="match status" value="1"/>
</dbReference>
<dbReference type="Pfam" id="PF23598">
    <property type="entry name" value="LRR_14"/>
    <property type="match status" value="1"/>
</dbReference>
<dbReference type="EMBL" id="CAEY01002034">
    <property type="status" value="NOT_ANNOTATED_CDS"/>
    <property type="molecule type" value="Genomic_DNA"/>
</dbReference>
<evidence type="ECO:0000313" key="4">
    <source>
        <dbReference type="EnsemblMetazoa" id="tetur09g06610.1"/>
    </source>
</evidence>
<keyword evidence="5" id="KW-1185">Reference proteome</keyword>
<dbReference type="InterPro" id="IPR045060">
    <property type="entry name" value="Phe-tRNA-ligase_IIc_bsu"/>
</dbReference>
<dbReference type="SMART" id="SM00873">
    <property type="entry name" value="B3_4"/>
    <property type="match status" value="1"/>
</dbReference>
<sequence length="537" mass="60315">MSHAYDWKQLIEQKPRELVFKDAPACKHIEEENGLNEIIFKLRTLNFLEISGTPLTSFPDRVANLDNLTNLVLRNNKLTSLPPDIGRLSKLKFIDVSNNCLEQIPDEVGSLTELQSLVANVNKLTDLPLTLKNLSNLTVVKIEYNKLEHFPTSLCDENLKHLAEIHAKNNSIQDIPSTIGKLLALKVLDLTENNITDVPGELGDCNRLKEVHLKGNKLSDRKLLKLVEQGKMKQIIDYIRGHCIKGGNKSAETLKETFADAKAKVREARRRRRSSSRSLDDREAHMETIKILNVAPTEFRLVTATPAILETRKIVCCIVRNVDLTRTGLVKKFLSLQSDLHDGLLCGKRKNATIASHDLSKIQGNIVFDVRPPAKIRLQPLGRHTEMHAGELYKVLNEEAEAYRKEKKRNAYSGVHKYLLLLKGKSRFPCLTDSGGTVISFPPITNSESTKISEETQHLFLEVTGDSQPTCKKVMDSLIHGMLKLGLGAELKDKNDAPVPSTLQLEPVKVVDPEGKLYVVYPSKVDLIFDDIKITRE</sequence>
<gene>
    <name evidence="4" type="primary">107363102</name>
</gene>
<dbReference type="InterPro" id="IPR003591">
    <property type="entry name" value="Leu-rich_rpt_typical-subtyp"/>
</dbReference>
<dbReference type="InterPro" id="IPR001611">
    <property type="entry name" value="Leu-rich_rpt"/>
</dbReference>
<dbReference type="GO" id="GO:0003723">
    <property type="term" value="F:RNA binding"/>
    <property type="evidence" value="ECO:0007669"/>
    <property type="project" value="InterPro"/>
</dbReference>
<dbReference type="InterPro" id="IPR005146">
    <property type="entry name" value="B3/B4_tRNA-bd"/>
</dbReference>
<dbReference type="PROSITE" id="PS51450">
    <property type="entry name" value="LRR"/>
    <property type="match status" value="2"/>
</dbReference>
<keyword evidence="2" id="KW-0677">Repeat</keyword>
<dbReference type="PANTHER" id="PTHR10947">
    <property type="entry name" value="PHENYLALANYL-TRNA SYNTHETASE BETA CHAIN AND LEUCINE-RICH REPEAT-CONTAINING PROTEIN 47"/>
    <property type="match status" value="1"/>
</dbReference>
<evidence type="ECO:0000313" key="5">
    <source>
        <dbReference type="Proteomes" id="UP000015104"/>
    </source>
</evidence>
<dbReference type="Gene3D" id="3.80.10.10">
    <property type="entry name" value="Ribonuclease Inhibitor"/>
    <property type="match status" value="1"/>
</dbReference>
<dbReference type="STRING" id="32264.T1KEG9"/>
<dbReference type="OMA" id="YDVKPPT"/>
<keyword evidence="1" id="KW-0433">Leucine-rich repeat</keyword>
<dbReference type="GO" id="GO:0004826">
    <property type="term" value="F:phenylalanine-tRNA ligase activity"/>
    <property type="evidence" value="ECO:0007669"/>
    <property type="project" value="InterPro"/>
</dbReference>
<name>T1KEG9_TETUR</name>
<proteinExistence type="predicted"/>
<accession>T1KEG9</accession>
<evidence type="ECO:0000256" key="1">
    <source>
        <dbReference type="ARBA" id="ARBA00022614"/>
    </source>
</evidence>
<reference evidence="5" key="1">
    <citation type="submission" date="2011-08" db="EMBL/GenBank/DDBJ databases">
        <authorList>
            <person name="Rombauts S."/>
        </authorList>
    </citation>
    <scope>NUCLEOTIDE SEQUENCE</scope>
    <source>
        <strain evidence="5">London</strain>
    </source>
</reference>
<dbReference type="GO" id="GO:0006432">
    <property type="term" value="P:phenylalanyl-tRNA aminoacylation"/>
    <property type="evidence" value="ECO:0007669"/>
    <property type="project" value="InterPro"/>
</dbReference>
<dbReference type="KEGG" id="tut:107363102"/>
<dbReference type="SMART" id="SM00364">
    <property type="entry name" value="LRR_BAC"/>
    <property type="match status" value="6"/>
</dbReference>
<dbReference type="SUPFAM" id="SSF52058">
    <property type="entry name" value="L domain-like"/>
    <property type="match status" value="1"/>
</dbReference>
<dbReference type="Proteomes" id="UP000015104">
    <property type="component" value="Unassembled WGS sequence"/>
</dbReference>
<organism evidence="4 5">
    <name type="scientific">Tetranychus urticae</name>
    <name type="common">Two-spotted spider mite</name>
    <dbReference type="NCBI Taxonomy" id="32264"/>
    <lineage>
        <taxon>Eukaryota</taxon>
        <taxon>Metazoa</taxon>
        <taxon>Ecdysozoa</taxon>
        <taxon>Arthropoda</taxon>
        <taxon>Chelicerata</taxon>
        <taxon>Arachnida</taxon>
        <taxon>Acari</taxon>
        <taxon>Acariformes</taxon>
        <taxon>Trombidiformes</taxon>
        <taxon>Prostigmata</taxon>
        <taxon>Eleutherengona</taxon>
        <taxon>Raphignathae</taxon>
        <taxon>Tetranychoidea</taxon>
        <taxon>Tetranychidae</taxon>
        <taxon>Tetranychus</taxon>
    </lineage>
</organism>
<dbReference type="AlphaFoldDB" id="T1KEG9"/>
<dbReference type="InterPro" id="IPR020825">
    <property type="entry name" value="Phe-tRNA_synthase-like_B3/B4"/>
</dbReference>
<dbReference type="InterPro" id="IPR055414">
    <property type="entry name" value="LRR_R13L4/SHOC2-like"/>
</dbReference>
<dbReference type="OrthoDB" id="67933at2759"/>
<dbReference type="eggNOG" id="KOG2472">
    <property type="taxonomic scope" value="Eukaryota"/>
</dbReference>
<reference evidence="4" key="2">
    <citation type="submission" date="2015-06" db="UniProtKB">
        <authorList>
            <consortium name="EnsemblMetazoa"/>
        </authorList>
    </citation>
    <scope>IDENTIFICATION</scope>
</reference>
<feature type="domain" description="B3/B4 tRNA-binding" evidence="3">
    <location>
        <begin position="309"/>
        <end position="487"/>
    </location>
</feature>
<dbReference type="SMART" id="SM00369">
    <property type="entry name" value="LRR_TYP"/>
    <property type="match status" value="5"/>
</dbReference>
<dbReference type="EnsemblMetazoa" id="tetur09g06610.1">
    <property type="protein sequence ID" value="tetur09g06610.1"/>
    <property type="gene ID" value="tetur09g06610"/>
</dbReference>
<dbReference type="InterPro" id="IPR032675">
    <property type="entry name" value="LRR_dom_sf"/>
</dbReference>
<evidence type="ECO:0000256" key="2">
    <source>
        <dbReference type="ARBA" id="ARBA00022737"/>
    </source>
</evidence>
<dbReference type="Gene3D" id="3.50.40.10">
    <property type="entry name" value="Phenylalanyl-trna Synthetase, Chain B, domain 3"/>
    <property type="match status" value="1"/>
</dbReference>
<evidence type="ECO:0000259" key="3">
    <source>
        <dbReference type="SMART" id="SM00873"/>
    </source>
</evidence>
<protein>
    <recommendedName>
        <fullName evidence="3">B3/B4 tRNA-binding domain-containing protein</fullName>
    </recommendedName>
</protein>
<dbReference type="HOGENOM" id="CLU_944357_0_0_1"/>